<protein>
    <submittedName>
        <fullName evidence="1">Uncharacterized protein</fullName>
    </submittedName>
</protein>
<name>A0AAE4YYR8_9HYPH</name>
<sequence>MTGLNLRLRLGMQPQGSGGPSFLSTIGAAAGISTAAAIGRAIARAAASASGLAMAAAIGVPLATAAGAAAGVGAAPGVGVPIGTGAGAAAGSSTAAAVAGAPDVVAYANFVLPSATGNFTISTSDLQGKTPKMAMLALCNAEASEVGFSAAGEESFHTFGATDGTNQWSATSCSESGSNNDRRAYTASACLLETNQSGTTLLEATFVSFAANQVTINITTLNAEIYGKRGFVQFFAGTNCSVEVGVINGETDGAATKTIGFTPEGLLFSESWLAAPGNADTAIQTFGFALNDGSATQYAGGRYLSSGTGEGRVNNKAGGYGANSIPTCAVSFSGADVTATWSTAFEIDMPYAAWSFGGHLTAKAGTITSPTSPGTVTASGLGITPLSALFITGPGAVNTSVSGMGFGAGWLTGSGGGSMGALSKTGYCSTTRLNVQNGADLASLSSFASGQLTLNFTTADATARLIPFIAFGT</sequence>
<dbReference type="EMBL" id="WUFC01000046">
    <property type="protein sequence ID" value="NEI52728.1"/>
    <property type="molecule type" value="Genomic_DNA"/>
</dbReference>
<organism evidence="1 2">
    <name type="scientific">Rhizobium ruizarguesonis</name>
    <dbReference type="NCBI Taxonomy" id="2081791"/>
    <lineage>
        <taxon>Bacteria</taxon>
        <taxon>Pseudomonadati</taxon>
        <taxon>Pseudomonadota</taxon>
        <taxon>Alphaproteobacteria</taxon>
        <taxon>Hyphomicrobiales</taxon>
        <taxon>Rhizobiaceae</taxon>
        <taxon>Rhizobium/Agrobacterium group</taxon>
        <taxon>Rhizobium</taxon>
    </lineage>
</organism>
<reference evidence="1 2" key="1">
    <citation type="submission" date="2019-12" db="EMBL/GenBank/DDBJ databases">
        <title>Rhizobium genotypes associated with high levels of biological nitrogen fixation by grain legumes in a temperate-maritime cropping system.</title>
        <authorList>
            <person name="Maluk M."/>
            <person name="Francesc Ferrando Molina F."/>
            <person name="Lopez Del Egido L."/>
            <person name="Lafos M."/>
            <person name="Langarica-Fuentes A."/>
            <person name="Gebre Yohannes G."/>
            <person name="Young M.W."/>
            <person name="Martin P."/>
            <person name="Gantlett R."/>
            <person name="Kenicer G."/>
            <person name="Hawes C."/>
            <person name="Begg G.S."/>
            <person name="Quilliam R.S."/>
            <person name="Squire G.R."/>
            <person name="Poole P.S."/>
            <person name="Young P.W."/>
            <person name="Iannetta P.M."/>
            <person name="James E.K."/>
        </authorList>
    </citation>
    <scope>NUCLEOTIDE SEQUENCE [LARGE SCALE GENOMIC DNA]</scope>
    <source>
        <strain evidence="1 2">JHI985</strain>
    </source>
</reference>
<dbReference type="RefSeq" id="WP_164566574.1">
    <property type="nucleotide sequence ID" value="NZ_WUFC01000046.1"/>
</dbReference>
<evidence type="ECO:0000313" key="2">
    <source>
        <dbReference type="Proteomes" id="UP000661163"/>
    </source>
</evidence>
<dbReference type="Proteomes" id="UP000661163">
    <property type="component" value="Unassembled WGS sequence"/>
</dbReference>
<proteinExistence type="predicted"/>
<dbReference type="AlphaFoldDB" id="A0AAE4YYR8"/>
<comment type="caution">
    <text evidence="1">The sequence shown here is derived from an EMBL/GenBank/DDBJ whole genome shotgun (WGS) entry which is preliminary data.</text>
</comment>
<gene>
    <name evidence="1" type="ORF">GR217_34480</name>
</gene>
<accession>A0AAE4YYR8</accession>
<evidence type="ECO:0000313" key="1">
    <source>
        <dbReference type="EMBL" id="NEI52728.1"/>
    </source>
</evidence>